<feature type="transmembrane region" description="Helical" evidence="6">
    <location>
        <begin position="333"/>
        <end position="352"/>
    </location>
</feature>
<evidence type="ECO:0000313" key="8">
    <source>
        <dbReference type="Proteomes" id="UP000279236"/>
    </source>
</evidence>
<evidence type="ECO:0000256" key="6">
    <source>
        <dbReference type="SAM" id="Phobius"/>
    </source>
</evidence>
<feature type="transmembrane region" description="Helical" evidence="6">
    <location>
        <begin position="154"/>
        <end position="176"/>
    </location>
</feature>
<evidence type="ECO:0000313" key="7">
    <source>
        <dbReference type="EMBL" id="RSH77326.1"/>
    </source>
</evidence>
<protein>
    <recommendedName>
        <fullName evidence="9">Major facilitator superfamily (MFS) profile domain-containing protein</fullName>
    </recommendedName>
</protein>
<dbReference type="SUPFAM" id="SSF103473">
    <property type="entry name" value="MFS general substrate transporter"/>
    <property type="match status" value="1"/>
</dbReference>
<dbReference type="GeneID" id="39588180"/>
<proteinExistence type="predicted"/>
<keyword evidence="5 6" id="KW-0472">Membrane</keyword>
<dbReference type="InterPro" id="IPR036259">
    <property type="entry name" value="MFS_trans_sf"/>
</dbReference>
<feature type="transmembrane region" description="Helical" evidence="6">
    <location>
        <begin position="421"/>
        <end position="440"/>
    </location>
</feature>
<dbReference type="PANTHER" id="PTHR43791:SF48">
    <property type="entry name" value="TRANSPORTER, PUTATIVE (AFU_ORTHOLOGUE AFUA_4G01000)-RELATED"/>
    <property type="match status" value="1"/>
</dbReference>
<evidence type="ECO:0000256" key="4">
    <source>
        <dbReference type="ARBA" id="ARBA00022989"/>
    </source>
</evidence>
<keyword evidence="3 6" id="KW-0812">Transmembrane</keyword>
<gene>
    <name evidence="7" type="ORF">EHS24_003637</name>
</gene>
<dbReference type="EMBL" id="RSCE01000017">
    <property type="protein sequence ID" value="RSH77326.1"/>
    <property type="molecule type" value="Genomic_DNA"/>
</dbReference>
<organism evidence="7 8">
    <name type="scientific">Apiotrichum porosum</name>
    <dbReference type="NCBI Taxonomy" id="105984"/>
    <lineage>
        <taxon>Eukaryota</taxon>
        <taxon>Fungi</taxon>
        <taxon>Dikarya</taxon>
        <taxon>Basidiomycota</taxon>
        <taxon>Agaricomycotina</taxon>
        <taxon>Tremellomycetes</taxon>
        <taxon>Trichosporonales</taxon>
        <taxon>Trichosporonaceae</taxon>
        <taxon>Apiotrichum</taxon>
    </lineage>
</organism>
<dbReference type="GO" id="GO:0016020">
    <property type="term" value="C:membrane"/>
    <property type="evidence" value="ECO:0007669"/>
    <property type="project" value="UniProtKB-SubCell"/>
</dbReference>
<dbReference type="Gene3D" id="1.20.1250.20">
    <property type="entry name" value="MFS general substrate transporter like domains"/>
    <property type="match status" value="2"/>
</dbReference>
<evidence type="ECO:0000256" key="3">
    <source>
        <dbReference type="ARBA" id="ARBA00022692"/>
    </source>
</evidence>
<dbReference type="OrthoDB" id="2962993at2759"/>
<dbReference type="FunFam" id="1.20.1250.20:FF:000018">
    <property type="entry name" value="MFS transporter permease"/>
    <property type="match status" value="1"/>
</dbReference>
<accession>A0A427XER9</accession>
<comment type="caution">
    <text evidence="7">The sequence shown here is derived from an EMBL/GenBank/DDBJ whole genome shotgun (WGS) entry which is preliminary data.</text>
</comment>
<feature type="transmembrane region" description="Helical" evidence="6">
    <location>
        <begin position="129"/>
        <end position="148"/>
    </location>
</feature>
<dbReference type="Proteomes" id="UP000279236">
    <property type="component" value="Unassembled WGS sequence"/>
</dbReference>
<evidence type="ECO:0008006" key="9">
    <source>
        <dbReference type="Google" id="ProtNLM"/>
    </source>
</evidence>
<keyword evidence="2" id="KW-0813">Transport</keyword>
<dbReference type="Pfam" id="PF07690">
    <property type="entry name" value="MFS_1"/>
    <property type="match status" value="1"/>
</dbReference>
<dbReference type="PANTHER" id="PTHR43791">
    <property type="entry name" value="PERMEASE-RELATED"/>
    <property type="match status" value="1"/>
</dbReference>
<sequence>MEPTSGSGRNSPHSSEKYHVDHVEAHNVGHEDVVTAAERGHAATDEHGHVLVDLDPAAEKRLLRKIDLYVVPTVAMIYLWCFIDRANIGNARIAGMEKTLGLVGYQYNTLLTAFYVSNILCKHVGPSKWIPFISFGFGLMSMATAFVRNYGGAIAVRFLLGVFEAGVLPGIAYYLSRWYRKQELIFRLALYLCTAPLAGAFGGLLSAGILKIGSIGSVKGWEMLFLVEGIITMGVSFIAFFTMPDHPSTARWLNAEEKALAIARIKSENVATTEVTDKLDKVKLKRGIFNPNTLVVSWTFLFVNITVQGIAFFTPTIISTIYPHYSTIRKQLYTVPPYLVGVVFNLLIPFLSWKMNRRLVFFIASAVLPIVGYTIFIATTNPHARYGAVFIAISGAFPFGPLCNAQVAINVLSDNARSTAIGWNVMIGNLGGLISTWSYMPADGPNYHIGNGLNLAGNCTILITSALLLLWLQRDNRHREQVEDEKTAELANLSEKEIQELDWKHPAWRWRT</sequence>
<evidence type="ECO:0000256" key="2">
    <source>
        <dbReference type="ARBA" id="ARBA00022448"/>
    </source>
</evidence>
<feature type="transmembrane region" description="Helical" evidence="6">
    <location>
        <begin position="293"/>
        <end position="313"/>
    </location>
</feature>
<dbReference type="GO" id="GO:0022857">
    <property type="term" value="F:transmembrane transporter activity"/>
    <property type="evidence" value="ECO:0007669"/>
    <property type="project" value="InterPro"/>
</dbReference>
<dbReference type="InterPro" id="IPR011701">
    <property type="entry name" value="MFS"/>
</dbReference>
<reference evidence="7 8" key="1">
    <citation type="submission" date="2018-11" db="EMBL/GenBank/DDBJ databases">
        <title>Genome sequence of Apiotrichum porosum DSM 27194.</title>
        <authorList>
            <person name="Aliyu H."/>
            <person name="Gorte O."/>
            <person name="Ochsenreither K."/>
        </authorList>
    </citation>
    <scope>NUCLEOTIDE SEQUENCE [LARGE SCALE GENOMIC DNA]</scope>
    <source>
        <strain evidence="7 8">DSM 27194</strain>
    </source>
</reference>
<dbReference type="AlphaFoldDB" id="A0A427XER9"/>
<feature type="transmembrane region" description="Helical" evidence="6">
    <location>
        <begin position="386"/>
        <end position="409"/>
    </location>
</feature>
<dbReference type="FunFam" id="1.20.1250.20:FF:000013">
    <property type="entry name" value="MFS general substrate transporter"/>
    <property type="match status" value="1"/>
</dbReference>
<feature type="transmembrane region" description="Helical" evidence="6">
    <location>
        <begin position="359"/>
        <end position="380"/>
    </location>
</feature>
<evidence type="ECO:0000256" key="1">
    <source>
        <dbReference type="ARBA" id="ARBA00004141"/>
    </source>
</evidence>
<dbReference type="RefSeq" id="XP_028472473.1">
    <property type="nucleotide sequence ID" value="XM_028619299.1"/>
</dbReference>
<name>A0A427XER9_9TREE</name>
<feature type="transmembrane region" description="Helical" evidence="6">
    <location>
        <begin position="452"/>
        <end position="472"/>
    </location>
</feature>
<feature type="transmembrane region" description="Helical" evidence="6">
    <location>
        <begin position="188"/>
        <end position="212"/>
    </location>
</feature>
<feature type="transmembrane region" description="Helical" evidence="6">
    <location>
        <begin position="224"/>
        <end position="243"/>
    </location>
</feature>
<feature type="transmembrane region" description="Helical" evidence="6">
    <location>
        <begin position="68"/>
        <end position="88"/>
    </location>
</feature>
<evidence type="ECO:0000256" key="5">
    <source>
        <dbReference type="ARBA" id="ARBA00023136"/>
    </source>
</evidence>
<keyword evidence="8" id="KW-1185">Reference proteome</keyword>
<comment type="subcellular location">
    <subcellularLocation>
        <location evidence="1">Membrane</location>
        <topology evidence="1">Multi-pass membrane protein</topology>
    </subcellularLocation>
</comment>
<keyword evidence="4 6" id="KW-1133">Transmembrane helix</keyword>